<evidence type="ECO:0000313" key="2">
    <source>
        <dbReference type="EMBL" id="MXO63279.1"/>
    </source>
</evidence>
<dbReference type="EMBL" id="WTYN01000001">
    <property type="protein sequence ID" value="MXO63279.1"/>
    <property type="molecule type" value="Genomic_DNA"/>
</dbReference>
<dbReference type="OrthoDB" id="8446047at2"/>
<comment type="caution">
    <text evidence="2">The sequence shown here is derived from an EMBL/GenBank/DDBJ whole genome shotgun (WGS) entry which is preliminary data.</text>
</comment>
<dbReference type="InterPro" id="IPR022998">
    <property type="entry name" value="ThiamineP_synth_TenI"/>
</dbReference>
<dbReference type="AlphaFoldDB" id="A0A844YIY0"/>
<accession>A0A844YIY0</accession>
<dbReference type="GO" id="GO:0009228">
    <property type="term" value="P:thiamine biosynthetic process"/>
    <property type="evidence" value="ECO:0007669"/>
    <property type="project" value="UniProtKB-KW"/>
</dbReference>
<protein>
    <submittedName>
        <fullName evidence="2">Thiamine phosphate synthase</fullName>
    </submittedName>
</protein>
<dbReference type="InterPro" id="IPR013785">
    <property type="entry name" value="Aldolase_TIM"/>
</dbReference>
<evidence type="ECO:0000259" key="1">
    <source>
        <dbReference type="Pfam" id="PF02581"/>
    </source>
</evidence>
<proteinExistence type="predicted"/>
<sequence length="200" mass="22035">MFASTSSSAVAGASIARRYSEAVTDRKALPHLWLISDERNDSVLEQALVRMPRGSGFIYRHYHLPDRERWQRFRKLRHLAKARGHVVVLADSALTAREWGADGIYGAPRSLVPRRRELLHLATAHDLAEIGLANRLGADAVLLSPVFGTRSHEGAATLGPALFRLLARHARLPVIALGGMTSAKARVLDWPRWAAIDGLS</sequence>
<keyword evidence="3" id="KW-1185">Reference proteome</keyword>
<feature type="domain" description="Thiamine phosphate synthase/TenI" evidence="1">
    <location>
        <begin position="35"/>
        <end position="185"/>
    </location>
</feature>
<name>A0A844YIY0_9SPHN</name>
<reference evidence="2 3" key="1">
    <citation type="submission" date="2019-12" db="EMBL/GenBank/DDBJ databases">
        <title>Genomic-based taxomic classification of the family Erythrobacteraceae.</title>
        <authorList>
            <person name="Xu L."/>
        </authorList>
    </citation>
    <scope>NUCLEOTIDE SEQUENCE [LARGE SCALE GENOMIC DNA]</scope>
    <source>
        <strain evidence="2 3">MCCC 1A09965</strain>
    </source>
</reference>
<gene>
    <name evidence="2" type="ORF">GRI48_09670</name>
</gene>
<organism evidence="2 3">
    <name type="scientific">Qipengyuania oceanensis</name>
    <dbReference type="NCBI Taxonomy" id="1463597"/>
    <lineage>
        <taxon>Bacteria</taxon>
        <taxon>Pseudomonadati</taxon>
        <taxon>Pseudomonadota</taxon>
        <taxon>Alphaproteobacteria</taxon>
        <taxon>Sphingomonadales</taxon>
        <taxon>Erythrobacteraceae</taxon>
        <taxon>Qipengyuania</taxon>
    </lineage>
</organism>
<dbReference type="Proteomes" id="UP000445582">
    <property type="component" value="Unassembled WGS sequence"/>
</dbReference>
<dbReference type="SUPFAM" id="SSF51391">
    <property type="entry name" value="Thiamin phosphate synthase"/>
    <property type="match status" value="1"/>
</dbReference>
<dbReference type="CDD" id="cd00564">
    <property type="entry name" value="TMP_TenI"/>
    <property type="match status" value="1"/>
</dbReference>
<dbReference type="InterPro" id="IPR036206">
    <property type="entry name" value="ThiamineP_synth_sf"/>
</dbReference>
<evidence type="ECO:0000313" key="3">
    <source>
        <dbReference type="Proteomes" id="UP000445582"/>
    </source>
</evidence>
<dbReference type="Pfam" id="PF02581">
    <property type="entry name" value="TMP-TENI"/>
    <property type="match status" value="1"/>
</dbReference>
<dbReference type="Gene3D" id="3.20.20.70">
    <property type="entry name" value="Aldolase class I"/>
    <property type="match status" value="1"/>
</dbReference>